<protein>
    <recommendedName>
        <fullName evidence="4">Saccharopine dehydrogenase-like C-terminal domain-containing protein</fullName>
    </recommendedName>
</protein>
<keyword evidence="1" id="KW-0472">Membrane</keyword>
<dbReference type="GeneID" id="37273201"/>
<evidence type="ECO:0008006" key="4">
    <source>
        <dbReference type="Google" id="ProtNLM"/>
    </source>
</evidence>
<feature type="transmembrane region" description="Helical" evidence="1">
    <location>
        <begin position="43"/>
        <end position="62"/>
    </location>
</feature>
<dbReference type="AlphaFoldDB" id="A0A316ZBT1"/>
<keyword evidence="3" id="KW-1185">Reference proteome</keyword>
<gene>
    <name evidence="2" type="ORF">FA09DRAFT_42828</name>
</gene>
<dbReference type="Proteomes" id="UP000245946">
    <property type="component" value="Unassembled WGS sequence"/>
</dbReference>
<keyword evidence="1" id="KW-1133">Transmembrane helix</keyword>
<evidence type="ECO:0000256" key="1">
    <source>
        <dbReference type="SAM" id="Phobius"/>
    </source>
</evidence>
<dbReference type="RefSeq" id="XP_025597942.1">
    <property type="nucleotide sequence ID" value="XM_025745657.1"/>
</dbReference>
<dbReference type="OrthoDB" id="10268090at2759"/>
<evidence type="ECO:0000313" key="2">
    <source>
        <dbReference type="EMBL" id="PWN97663.1"/>
    </source>
</evidence>
<name>A0A316ZBT1_9BASI</name>
<sequence>MSPHNVRVAYQTWDILERAPEATEKRFGKNYVYRDGIAFGGWLKTWIASWVAYSSVLALLYLPPVRWIMKRLLKEGAGPSDKGWMDLRAVARCGDQASICNLSFKGNPGYLVTARMIAEVGLLLSQEREEMPQWARQGGVLTSATIGGERLAERLKLYAGFDIETAVFEEGKDK</sequence>
<reference evidence="2 3" key="1">
    <citation type="journal article" date="2018" name="Mol. Biol. Evol.">
        <title>Broad Genomic Sampling Reveals a Smut Pathogenic Ancestry of the Fungal Clade Ustilaginomycotina.</title>
        <authorList>
            <person name="Kijpornyongpan T."/>
            <person name="Mondo S.J."/>
            <person name="Barry K."/>
            <person name="Sandor L."/>
            <person name="Lee J."/>
            <person name="Lipzen A."/>
            <person name="Pangilinan J."/>
            <person name="LaButti K."/>
            <person name="Hainaut M."/>
            <person name="Henrissat B."/>
            <person name="Grigoriev I.V."/>
            <person name="Spatafora J.W."/>
            <person name="Aime M.C."/>
        </authorList>
    </citation>
    <scope>NUCLEOTIDE SEQUENCE [LARGE SCALE GENOMIC DNA]</scope>
    <source>
        <strain evidence="2 3">MCA 4186</strain>
    </source>
</reference>
<dbReference type="EMBL" id="KZ819294">
    <property type="protein sequence ID" value="PWN97663.1"/>
    <property type="molecule type" value="Genomic_DNA"/>
</dbReference>
<keyword evidence="1" id="KW-0812">Transmembrane</keyword>
<proteinExistence type="predicted"/>
<evidence type="ECO:0000313" key="3">
    <source>
        <dbReference type="Proteomes" id="UP000245946"/>
    </source>
</evidence>
<accession>A0A316ZBT1</accession>
<organism evidence="2 3">
    <name type="scientific">Tilletiopsis washingtonensis</name>
    <dbReference type="NCBI Taxonomy" id="58919"/>
    <lineage>
        <taxon>Eukaryota</taxon>
        <taxon>Fungi</taxon>
        <taxon>Dikarya</taxon>
        <taxon>Basidiomycota</taxon>
        <taxon>Ustilaginomycotina</taxon>
        <taxon>Exobasidiomycetes</taxon>
        <taxon>Entylomatales</taxon>
        <taxon>Entylomatales incertae sedis</taxon>
        <taxon>Tilletiopsis</taxon>
    </lineage>
</organism>